<reference evidence="3" key="1">
    <citation type="submission" date="2019-10" db="EMBL/GenBank/DDBJ databases">
        <authorList>
            <consortium name="DOE Joint Genome Institute"/>
            <person name="Kuo A."/>
            <person name="Miyauchi S."/>
            <person name="Kiss E."/>
            <person name="Drula E."/>
            <person name="Kohler A."/>
            <person name="Sanchez-Garcia M."/>
            <person name="Andreopoulos B."/>
            <person name="Barry K.W."/>
            <person name="Bonito G."/>
            <person name="Buee M."/>
            <person name="Carver A."/>
            <person name="Chen C."/>
            <person name="Cichocki N."/>
            <person name="Clum A."/>
            <person name="Culley D."/>
            <person name="Crous P.W."/>
            <person name="Fauchery L."/>
            <person name="Girlanda M."/>
            <person name="Hayes R."/>
            <person name="Keri Z."/>
            <person name="LaButti K."/>
            <person name="Lipzen A."/>
            <person name="Lombard V."/>
            <person name="Magnuson J."/>
            <person name="Maillard F."/>
            <person name="Morin E."/>
            <person name="Murat C."/>
            <person name="Nolan M."/>
            <person name="Ohm R."/>
            <person name="Pangilinan J."/>
            <person name="Pereira M."/>
            <person name="Perotto S."/>
            <person name="Peter M."/>
            <person name="Riley R."/>
            <person name="Sitrit Y."/>
            <person name="Stielow B."/>
            <person name="Szollosi G."/>
            <person name="Zifcakova L."/>
            <person name="Stursova M."/>
            <person name="Spatafora J.W."/>
            <person name="Tedersoo L."/>
            <person name="Vaario L.-M."/>
            <person name="Yamada A."/>
            <person name="Yan M."/>
            <person name="Wang P."/>
            <person name="Xu J."/>
            <person name="Bruns T."/>
            <person name="Baldrian P."/>
            <person name="Vilgalys R."/>
            <person name="Henrissat B."/>
            <person name="Grigoriev I.V."/>
            <person name="Hibbett D."/>
            <person name="Nagy L.G."/>
            <person name="Martin F.M."/>
        </authorList>
    </citation>
    <scope>NUCLEOTIDE SEQUENCE</scope>
    <source>
        <strain evidence="3">BED1</strain>
    </source>
</reference>
<evidence type="ECO:0000259" key="2">
    <source>
        <dbReference type="Pfam" id="PF20149"/>
    </source>
</evidence>
<name>A0AAD4BCP0_BOLED</name>
<organism evidence="3 4">
    <name type="scientific">Boletus edulis BED1</name>
    <dbReference type="NCBI Taxonomy" id="1328754"/>
    <lineage>
        <taxon>Eukaryota</taxon>
        <taxon>Fungi</taxon>
        <taxon>Dikarya</taxon>
        <taxon>Basidiomycota</taxon>
        <taxon>Agaricomycotina</taxon>
        <taxon>Agaricomycetes</taxon>
        <taxon>Agaricomycetidae</taxon>
        <taxon>Boletales</taxon>
        <taxon>Boletineae</taxon>
        <taxon>Boletaceae</taxon>
        <taxon>Boletoideae</taxon>
        <taxon>Boletus</taxon>
    </lineage>
</organism>
<sequence>MYCARLESSFCDHASLVNVSPVNDCTGDIPRSLQHHVPEVTGDHRSGRGVIPPHDQGPDTTTPHIMPPHARTSTRARRARGSSVPTPTVQTPFVDNSFAVPSQAVSTWNPTCFDQPEPNPDINQGFTPGPYAVQDNPIPYFQSSLPLSTLPTLPSIARSISADQSYNAAPSMVWASVPHTAVLAHHQQQCGTSDVPSQVQHQVPGVNPYSGVSTPSTPTSWYSHRQVSQAGSRDVDYLNLGRTRSSQSQHDEQLEQVIKFASIALVNEMALNCGWRHKELSDAPIHARQLWSDKINECIVMACVRFSHPQVDPSDTTAKRIVRSLSTFRSKMALMAESYGKKFLQVGADAGQAPDFVAMQQRVAQITDPSIPGSFFLHQQNDVGEVERLFGHHILEEFHLDCWYTRDNSPVRIFEASYNTTTPNMLALSSVALLCALHRVSQGRCSNQGNTIKFSTETYADHFNNYRDGILAGLRHPSFSQPLRHRLDWLNAQGKERLHNQGPASPQKLRPVVIPPAVAVSVSATSESTRASSPAHFNNPALVAGTQASTSGQPLYSSYFPAQMGSTSSSLFSAQLPSSGSNPGGTPNVPPSSSYHFTDTFM</sequence>
<feature type="compositionally biased region" description="Polar residues" evidence="1">
    <location>
        <begin position="591"/>
        <end position="602"/>
    </location>
</feature>
<feature type="compositionally biased region" description="Low complexity" evidence="1">
    <location>
        <begin position="570"/>
        <end position="581"/>
    </location>
</feature>
<dbReference type="Pfam" id="PF20149">
    <property type="entry name" value="DUF6532"/>
    <property type="match status" value="1"/>
</dbReference>
<feature type="domain" description="DUF6532" evidence="2">
    <location>
        <begin position="301"/>
        <end position="467"/>
    </location>
</feature>
<reference evidence="3" key="2">
    <citation type="journal article" date="2020" name="Nat. Commun.">
        <title>Large-scale genome sequencing of mycorrhizal fungi provides insights into the early evolution of symbiotic traits.</title>
        <authorList>
            <person name="Miyauchi S."/>
            <person name="Kiss E."/>
            <person name="Kuo A."/>
            <person name="Drula E."/>
            <person name="Kohler A."/>
            <person name="Sanchez-Garcia M."/>
            <person name="Morin E."/>
            <person name="Andreopoulos B."/>
            <person name="Barry K.W."/>
            <person name="Bonito G."/>
            <person name="Buee M."/>
            <person name="Carver A."/>
            <person name="Chen C."/>
            <person name="Cichocki N."/>
            <person name="Clum A."/>
            <person name="Culley D."/>
            <person name="Crous P.W."/>
            <person name="Fauchery L."/>
            <person name="Girlanda M."/>
            <person name="Hayes R.D."/>
            <person name="Keri Z."/>
            <person name="LaButti K."/>
            <person name="Lipzen A."/>
            <person name="Lombard V."/>
            <person name="Magnuson J."/>
            <person name="Maillard F."/>
            <person name="Murat C."/>
            <person name="Nolan M."/>
            <person name="Ohm R.A."/>
            <person name="Pangilinan J."/>
            <person name="Pereira M.F."/>
            <person name="Perotto S."/>
            <person name="Peter M."/>
            <person name="Pfister S."/>
            <person name="Riley R."/>
            <person name="Sitrit Y."/>
            <person name="Stielow J.B."/>
            <person name="Szollosi G."/>
            <person name="Zifcakova L."/>
            <person name="Stursova M."/>
            <person name="Spatafora J.W."/>
            <person name="Tedersoo L."/>
            <person name="Vaario L.M."/>
            <person name="Yamada A."/>
            <person name="Yan M."/>
            <person name="Wang P."/>
            <person name="Xu J."/>
            <person name="Bruns T."/>
            <person name="Baldrian P."/>
            <person name="Vilgalys R."/>
            <person name="Dunand C."/>
            <person name="Henrissat B."/>
            <person name="Grigoriev I.V."/>
            <person name="Hibbett D."/>
            <person name="Nagy L.G."/>
            <person name="Martin F.M."/>
        </authorList>
    </citation>
    <scope>NUCLEOTIDE SEQUENCE</scope>
    <source>
        <strain evidence="3">BED1</strain>
    </source>
</reference>
<gene>
    <name evidence="3" type="ORF">L210DRAFT_3510650</name>
</gene>
<dbReference type="EMBL" id="WHUW01000169">
    <property type="protein sequence ID" value="KAF8419791.1"/>
    <property type="molecule type" value="Genomic_DNA"/>
</dbReference>
<comment type="caution">
    <text evidence="3">The sequence shown here is derived from an EMBL/GenBank/DDBJ whole genome shotgun (WGS) entry which is preliminary data.</text>
</comment>
<proteinExistence type="predicted"/>
<dbReference type="InterPro" id="IPR045341">
    <property type="entry name" value="DUF6532"/>
</dbReference>
<feature type="region of interest" description="Disordered" evidence="1">
    <location>
        <begin position="570"/>
        <end position="602"/>
    </location>
</feature>
<dbReference type="AlphaFoldDB" id="A0AAD4BCP0"/>
<evidence type="ECO:0000313" key="4">
    <source>
        <dbReference type="Proteomes" id="UP001194468"/>
    </source>
</evidence>
<evidence type="ECO:0000313" key="3">
    <source>
        <dbReference type="EMBL" id="KAF8419791.1"/>
    </source>
</evidence>
<evidence type="ECO:0000256" key="1">
    <source>
        <dbReference type="SAM" id="MobiDB-lite"/>
    </source>
</evidence>
<keyword evidence="4" id="KW-1185">Reference proteome</keyword>
<accession>A0AAD4BCP0</accession>
<dbReference type="Proteomes" id="UP001194468">
    <property type="component" value="Unassembled WGS sequence"/>
</dbReference>
<protein>
    <recommendedName>
        <fullName evidence="2">DUF6532 domain-containing protein</fullName>
    </recommendedName>
</protein>
<feature type="region of interest" description="Disordered" evidence="1">
    <location>
        <begin position="39"/>
        <end position="90"/>
    </location>
</feature>